<proteinExistence type="predicted"/>
<protein>
    <submittedName>
        <fullName evidence="2">Carboxypeptidase</fullName>
    </submittedName>
</protein>
<evidence type="ECO:0000313" key="2">
    <source>
        <dbReference type="WBParaSite" id="RSKR_0001056600.1"/>
    </source>
</evidence>
<dbReference type="WBParaSite" id="RSKR_0001056600.1">
    <property type="protein sequence ID" value="RSKR_0001056600.1"/>
    <property type="gene ID" value="RSKR_0001056600"/>
</dbReference>
<accession>A0AC35UG98</accession>
<organism evidence="1 2">
    <name type="scientific">Rhabditophanes sp. KR3021</name>
    <dbReference type="NCBI Taxonomy" id="114890"/>
    <lineage>
        <taxon>Eukaryota</taxon>
        <taxon>Metazoa</taxon>
        <taxon>Ecdysozoa</taxon>
        <taxon>Nematoda</taxon>
        <taxon>Chromadorea</taxon>
        <taxon>Rhabditida</taxon>
        <taxon>Tylenchina</taxon>
        <taxon>Panagrolaimomorpha</taxon>
        <taxon>Strongyloidoidea</taxon>
        <taxon>Alloionematidae</taxon>
        <taxon>Rhabditophanes</taxon>
    </lineage>
</organism>
<sequence>MKLLLLLLAALLYKSECAVYADKILNLPNLDFVPNFDQYAGYLQALPMKQLYYWLTMSQNSSATDPLILYMNGGPGCSSLQALLTEMGPYRVSNYGKTVSLNPYSWNKFANMLFIDGPAGVGYSFATDKNYTYSDDEVADQNYQALKYFFNVKFPELKSVDFYIAGESYSGYYTPMLSTRLIDDKANFANFKGMAIGNGCLDDKLLYNSIIQFSYNHAFIDETYYRNAVKKCCFKAGEDCDFYQYSLSNDPSARCYNESTTLNLANFYTGLDPYFLYFSCYLDGKDPASRAVAYPHSHRLAHLRHLSKKLNLNVDLTGAVPPPCSHHDDDVLWLNKPEVRQAINVPTLVQKYTGCSQDVGNNYITQYDTMSSFVIYALDAKIKTLFFNGDVDSVCNVNMNKQFLANLDRGLVQPATIWNMAVNLPPTAGFITKYKDFDFATIRGAGHFAASAVEKPREALQLIYNFVNNLDYSTPYPY</sequence>
<dbReference type="Proteomes" id="UP000095286">
    <property type="component" value="Unplaced"/>
</dbReference>
<evidence type="ECO:0000313" key="1">
    <source>
        <dbReference type="Proteomes" id="UP000095286"/>
    </source>
</evidence>
<name>A0AC35UG98_9BILA</name>
<reference evidence="2" key="1">
    <citation type="submission" date="2016-11" db="UniProtKB">
        <authorList>
            <consortium name="WormBaseParasite"/>
        </authorList>
    </citation>
    <scope>IDENTIFICATION</scope>
    <source>
        <strain evidence="2">KR3021</strain>
    </source>
</reference>